<dbReference type="Proteomes" id="UP000054937">
    <property type="component" value="Unassembled WGS sequence"/>
</dbReference>
<keyword evidence="3" id="KW-0813">Transport</keyword>
<feature type="transmembrane region" description="Helical" evidence="12">
    <location>
        <begin position="124"/>
        <end position="146"/>
    </location>
</feature>
<name>A0A0V0QVU7_PSEPJ</name>
<feature type="region of interest" description="Disordered" evidence="11">
    <location>
        <begin position="1352"/>
        <end position="1376"/>
    </location>
</feature>
<comment type="subcellular location">
    <subcellularLocation>
        <location evidence="1">Membrane</location>
        <topology evidence="1">Multi-pass membrane protein</topology>
    </subcellularLocation>
</comment>
<dbReference type="OMA" id="QCIKDFQ"/>
<keyword evidence="9 12" id="KW-0472">Membrane</keyword>
<feature type="transmembrane region" description="Helical" evidence="12">
    <location>
        <begin position="211"/>
        <end position="231"/>
    </location>
</feature>
<accession>A0A0V0QVU7</accession>
<dbReference type="GO" id="GO:0005319">
    <property type="term" value="F:lipid transporter activity"/>
    <property type="evidence" value="ECO:0007669"/>
    <property type="project" value="TreeGrafter"/>
</dbReference>
<keyword evidence="5" id="KW-0677">Repeat</keyword>
<evidence type="ECO:0000256" key="8">
    <source>
        <dbReference type="ARBA" id="ARBA00022989"/>
    </source>
</evidence>
<evidence type="ECO:0000313" key="14">
    <source>
        <dbReference type="EMBL" id="KRX06128.1"/>
    </source>
</evidence>
<feature type="transmembrane region" description="Helical" evidence="12">
    <location>
        <begin position="243"/>
        <end position="262"/>
    </location>
</feature>
<keyword evidence="15" id="KW-1185">Reference proteome</keyword>
<evidence type="ECO:0000256" key="2">
    <source>
        <dbReference type="ARBA" id="ARBA00008869"/>
    </source>
</evidence>
<dbReference type="SMART" id="SM00382">
    <property type="entry name" value="AAA"/>
    <property type="match status" value="2"/>
</dbReference>
<dbReference type="InterPro" id="IPR017871">
    <property type="entry name" value="ABC_transporter-like_CS"/>
</dbReference>
<evidence type="ECO:0000313" key="15">
    <source>
        <dbReference type="Proteomes" id="UP000054937"/>
    </source>
</evidence>
<feature type="transmembrane region" description="Helical" evidence="12">
    <location>
        <begin position="152"/>
        <end position="173"/>
    </location>
</feature>
<dbReference type="PANTHER" id="PTHR19229">
    <property type="entry name" value="ATP-BINDING CASSETTE TRANSPORTER SUBFAMILY A ABCA"/>
    <property type="match status" value="1"/>
</dbReference>
<evidence type="ECO:0000256" key="3">
    <source>
        <dbReference type="ARBA" id="ARBA00022448"/>
    </source>
</evidence>
<dbReference type="OrthoDB" id="311765at2759"/>
<reference evidence="14 15" key="1">
    <citation type="journal article" date="2015" name="Sci. Rep.">
        <title>Genome of the facultative scuticociliatosis pathogen Pseudocohnilembus persalinus provides insight into its virulence through horizontal gene transfer.</title>
        <authorList>
            <person name="Xiong J."/>
            <person name="Wang G."/>
            <person name="Cheng J."/>
            <person name="Tian M."/>
            <person name="Pan X."/>
            <person name="Warren A."/>
            <person name="Jiang C."/>
            <person name="Yuan D."/>
            <person name="Miao W."/>
        </authorList>
    </citation>
    <scope>NUCLEOTIDE SEQUENCE [LARGE SCALE GENOMIC DNA]</scope>
    <source>
        <strain evidence="14">36N120E</strain>
    </source>
</reference>
<evidence type="ECO:0000256" key="11">
    <source>
        <dbReference type="SAM" id="MobiDB-lite"/>
    </source>
</evidence>
<comment type="similarity">
    <text evidence="2">Belongs to the ABC transporter superfamily. ABCA family.</text>
</comment>
<dbReference type="PROSITE" id="PS00211">
    <property type="entry name" value="ABC_TRANSPORTER_1"/>
    <property type="match status" value="2"/>
</dbReference>
<dbReference type="Pfam" id="PF12698">
    <property type="entry name" value="ABC2_membrane_3"/>
    <property type="match status" value="1"/>
</dbReference>
<keyword evidence="4 12" id="KW-0812">Transmembrane</keyword>
<feature type="transmembrane region" description="Helical" evidence="12">
    <location>
        <begin position="859"/>
        <end position="880"/>
    </location>
</feature>
<proteinExistence type="inferred from homology"/>
<dbReference type="Gene3D" id="3.40.50.300">
    <property type="entry name" value="P-loop containing nucleotide triphosphate hydrolases"/>
    <property type="match status" value="2"/>
</dbReference>
<dbReference type="EMBL" id="LDAU01000100">
    <property type="protein sequence ID" value="KRX06128.1"/>
    <property type="molecule type" value="Genomic_DNA"/>
</dbReference>
<feature type="transmembrane region" description="Helical" evidence="12">
    <location>
        <begin position="829"/>
        <end position="847"/>
    </location>
</feature>
<dbReference type="GO" id="GO:0005524">
    <property type="term" value="F:ATP binding"/>
    <property type="evidence" value="ECO:0007669"/>
    <property type="project" value="UniProtKB-KW"/>
</dbReference>
<dbReference type="PROSITE" id="PS50893">
    <property type="entry name" value="ABC_TRANSPORTER_2"/>
    <property type="match status" value="2"/>
</dbReference>
<evidence type="ECO:0000256" key="10">
    <source>
        <dbReference type="SAM" id="Coils"/>
    </source>
</evidence>
<dbReference type="GO" id="GO:0016887">
    <property type="term" value="F:ATP hydrolysis activity"/>
    <property type="evidence" value="ECO:0007669"/>
    <property type="project" value="InterPro"/>
</dbReference>
<dbReference type="InterPro" id="IPR013525">
    <property type="entry name" value="ABC2_TM"/>
</dbReference>
<evidence type="ECO:0000256" key="9">
    <source>
        <dbReference type="ARBA" id="ARBA00023136"/>
    </source>
</evidence>
<dbReference type="FunFam" id="3.40.50.300:FF:000335">
    <property type="entry name" value="ATP binding cassette subfamily A member 5"/>
    <property type="match status" value="1"/>
</dbReference>
<dbReference type="GO" id="GO:0016020">
    <property type="term" value="C:membrane"/>
    <property type="evidence" value="ECO:0007669"/>
    <property type="project" value="UniProtKB-SubCell"/>
</dbReference>
<dbReference type="InterPro" id="IPR003593">
    <property type="entry name" value="AAA+_ATPase"/>
</dbReference>
<evidence type="ECO:0000256" key="4">
    <source>
        <dbReference type="ARBA" id="ARBA00022692"/>
    </source>
</evidence>
<dbReference type="FunFam" id="3.40.50.300:FF:001253">
    <property type="entry name" value="ATP-binding cassette protein subfamily A, member 10"/>
    <property type="match status" value="1"/>
</dbReference>
<evidence type="ECO:0000256" key="7">
    <source>
        <dbReference type="ARBA" id="ARBA00022840"/>
    </source>
</evidence>
<gene>
    <name evidence="14" type="ORF">PPERSA_00008</name>
</gene>
<dbReference type="GO" id="GO:0140359">
    <property type="term" value="F:ABC-type transporter activity"/>
    <property type="evidence" value="ECO:0007669"/>
    <property type="project" value="InterPro"/>
</dbReference>
<evidence type="ECO:0000256" key="1">
    <source>
        <dbReference type="ARBA" id="ARBA00004141"/>
    </source>
</evidence>
<feature type="transmembrane region" description="Helical" evidence="12">
    <location>
        <begin position="185"/>
        <end position="205"/>
    </location>
</feature>
<evidence type="ECO:0000256" key="5">
    <source>
        <dbReference type="ARBA" id="ARBA00022737"/>
    </source>
</evidence>
<feature type="coiled-coil region" evidence="10">
    <location>
        <begin position="640"/>
        <end position="706"/>
    </location>
</feature>
<feature type="domain" description="ABC transporter" evidence="13">
    <location>
        <begin position="999"/>
        <end position="1231"/>
    </location>
</feature>
<dbReference type="InterPro" id="IPR003439">
    <property type="entry name" value="ABC_transporter-like_ATP-bd"/>
</dbReference>
<feature type="domain" description="ABC transporter" evidence="13">
    <location>
        <begin position="389"/>
        <end position="619"/>
    </location>
</feature>
<sequence length="1376" mass="159148">MGLFYKQTSIVLKKNLMLLVRNKSEILKEFTVPFISTLVIVCTSKKNIIKNLTKILIKIYGKNLDFAEGTSGNIFDMMLPIYLPAAVTGFSRKHLISFVSEKQDKIREFQKINGLKQSAYMSGWLIFSYIKIIWVWLITMGTIYYSSLYNEITFFWTSFSFFLYLIASVHQSFALSPFFNNSKLAGEIGTFIMTLSSLFYYLVVFGYQSKFLFILVCLIPQPAISFAIMSEKDAIQSNIDTDLAFKMLIFDIFIYFLLYLYFEEVFPNEYGIKRAPLFFTKKQFMLEIKQNFKEMIGLGDNYYNQFQHFDQQNRRKNQKNNHYNVLNQNGEGKYQQQQLQQNENLDNLNDEDEIEIQNLNNNSSDFKDLSSAEFHENLDFVLQNKQQTVKIENLTKNFGKIFAVNGISFNLYQSEIFCLLGHNGSGKTTTISLLTGMLSKNKGSIKVYNKQLEENLGFCRQYMGICPQKDILYDDLNCIESLEFIGGIRGLEGQQLQQQVNYLIDKTGLQQHKHKLTQNLSGGNKRKLSIALALIGNSQILFLDEPTSGMDPISRRHIWDILQEIKKEGKSIIFTTHHLDEADILADRVAVMSKGKLLIMGSKQMGSYSKIFQGLENLMPDLGINLEMNSLEEAYLNIDKNQEKDLKEQLMEQKLKEEQEKLEYQLKSQKSKGKYYETIDIELQENSRIQQEKMAQKNAIQRKEQRKSWGLLGQQIWAMFLRQKNLILRDWSMVLMLFLPLIFIYLGVMVGQNLFSVFGHSVLRMVEGLKIFFVTIFVVYVMLCYAYSFSSSIYINTPVMEKEHQIKYVLNVMGIKSFSYWMGTFLFDYLSYILISSFFFVFVGLYNNLDFLYKHIGKFAFIQLLFGPSLILFSYNASFFYKSSNSAFKSFPIISFFVIYSVPQILQQVFSGVIIFSQLCDLITYMFSPFKVLEMAFTTVNGNFSLNQMQEQQIGENNQGPDYIHYCWILKLIPQDYQDDEGVQKEFDRVFHVYNEDKIKVQKLYKIYENGFHAVKGTTFGVEKGQIFGLLGPNGSGKSSTFKAMTGNIHKSNGKVLLNGEEIGNITEFDGDIGVCPQEDTLWPQLTPREHLTIFGLIKGVSKENIKEQVEKLLRQMQLQEPFADNQAKNLSGGNKRKLCVANSLINSPSLQFFDEPSTGLDPVARKYLWNCLQQKLYKSNQSIVLTTHSLGEAESLCQKIGIQVNGKFECLDDLQSLRNKFGNGIQLVLKLKNENNRQTIINLLKKHYQNGQLKDFQQNTGNQKNEGKLHFIQILVSFLNLNFSLILLKVEEQEEKKLVRFILPYKGFLFSKAFELLYNVLQARMGLIEDFQISQQSLEQIFLQFSKKQIPPKGEEQDNSNENQKFPQEIDKKSI</sequence>
<keyword evidence="10" id="KW-0175">Coiled coil</keyword>
<dbReference type="InterPro" id="IPR027417">
    <property type="entry name" value="P-loop_NTPase"/>
</dbReference>
<evidence type="ECO:0000256" key="6">
    <source>
        <dbReference type="ARBA" id="ARBA00022741"/>
    </source>
</evidence>
<evidence type="ECO:0000259" key="13">
    <source>
        <dbReference type="PROSITE" id="PS50893"/>
    </source>
</evidence>
<dbReference type="SUPFAM" id="SSF52540">
    <property type="entry name" value="P-loop containing nucleoside triphosphate hydrolases"/>
    <property type="match status" value="2"/>
</dbReference>
<dbReference type="InParanoid" id="A0A0V0QVU7"/>
<feature type="transmembrane region" description="Helical" evidence="12">
    <location>
        <begin position="771"/>
        <end position="795"/>
    </location>
</feature>
<keyword evidence="6" id="KW-0547">Nucleotide-binding</keyword>
<keyword evidence="8 12" id="KW-1133">Transmembrane helix</keyword>
<comment type="caution">
    <text evidence="14">The sequence shown here is derived from an EMBL/GenBank/DDBJ whole genome shotgun (WGS) entry which is preliminary data.</text>
</comment>
<organism evidence="14 15">
    <name type="scientific">Pseudocohnilembus persalinus</name>
    <name type="common">Ciliate</name>
    <dbReference type="NCBI Taxonomy" id="266149"/>
    <lineage>
        <taxon>Eukaryota</taxon>
        <taxon>Sar</taxon>
        <taxon>Alveolata</taxon>
        <taxon>Ciliophora</taxon>
        <taxon>Intramacronucleata</taxon>
        <taxon>Oligohymenophorea</taxon>
        <taxon>Scuticociliatia</taxon>
        <taxon>Philasterida</taxon>
        <taxon>Pseudocohnilembidae</taxon>
        <taxon>Pseudocohnilembus</taxon>
    </lineage>
</organism>
<keyword evidence="7" id="KW-0067">ATP-binding</keyword>
<dbReference type="Pfam" id="PF00005">
    <property type="entry name" value="ABC_tran"/>
    <property type="match status" value="2"/>
</dbReference>
<dbReference type="CDD" id="cd03263">
    <property type="entry name" value="ABC_subfamily_A"/>
    <property type="match status" value="2"/>
</dbReference>
<dbReference type="PANTHER" id="PTHR19229:SF36">
    <property type="entry name" value="ATP-BINDING CASSETTE SUB-FAMILY A MEMBER 2"/>
    <property type="match status" value="1"/>
</dbReference>
<protein>
    <submittedName>
        <fullName evidence="14">p-loop containing nucleoside triphosphate hydrolase</fullName>
    </submittedName>
</protein>
<evidence type="ECO:0000256" key="12">
    <source>
        <dbReference type="SAM" id="Phobius"/>
    </source>
</evidence>
<keyword evidence="14" id="KW-0378">Hydrolase</keyword>
<dbReference type="InterPro" id="IPR026082">
    <property type="entry name" value="ABCA"/>
</dbReference>
<feature type="transmembrane region" description="Helical" evidence="12">
    <location>
        <begin position="731"/>
        <end position="750"/>
    </location>
</feature>